<gene>
    <name evidence="1" type="ORF">EVG15_01095</name>
</gene>
<dbReference type="Proteomes" id="UP000319296">
    <property type="component" value="Unassembled WGS sequence"/>
</dbReference>
<dbReference type="AlphaFoldDB" id="A0A519BQM0"/>
<protein>
    <submittedName>
        <fullName evidence="1">Uncharacterized protein</fullName>
    </submittedName>
</protein>
<organism evidence="1 2">
    <name type="scientific">Candidatus Acididesulfobacter diazotrophicus</name>
    <dbReference type="NCBI Taxonomy" id="2597226"/>
    <lineage>
        <taxon>Bacteria</taxon>
        <taxon>Deltaproteobacteria</taxon>
        <taxon>Candidatus Acidulodesulfobacterales</taxon>
        <taxon>Candidatus Acididesulfobacter</taxon>
    </lineage>
</organism>
<evidence type="ECO:0000313" key="2">
    <source>
        <dbReference type="Proteomes" id="UP000319296"/>
    </source>
</evidence>
<accession>A0A519BQM0</accession>
<dbReference type="EMBL" id="SGBB01000001">
    <property type="protein sequence ID" value="RZD19509.1"/>
    <property type="molecule type" value="Genomic_DNA"/>
</dbReference>
<sequence>MELDLSLENKEIYLGIKIESFGGRKSFELNQDNLNLIGDNISEHVKNIRRRFKDGSADIKDKDSVVLTGATAIPVYLVAFHVVVHNFHEVRFKNEMLEVIVAKH</sequence>
<evidence type="ECO:0000313" key="1">
    <source>
        <dbReference type="EMBL" id="RZD19509.1"/>
    </source>
</evidence>
<reference evidence="1 2" key="1">
    <citation type="journal article" date="2019" name="ISME J.">
        <title>Insights into ecological role of a new deltaproteobacterial order Candidatus Acidulodesulfobacterales by metagenomics and metatranscriptomics.</title>
        <authorList>
            <person name="Tan S."/>
            <person name="Liu J."/>
            <person name="Fang Y."/>
            <person name="Hedlund B.P."/>
            <person name="Lian Z.H."/>
            <person name="Huang L.Y."/>
            <person name="Li J.T."/>
            <person name="Huang L.N."/>
            <person name="Li W.J."/>
            <person name="Jiang H.C."/>
            <person name="Dong H.L."/>
            <person name="Shu W.S."/>
        </authorList>
    </citation>
    <scope>NUCLEOTIDE SEQUENCE [LARGE SCALE GENOMIC DNA]</scope>
    <source>
        <strain evidence="1">AP1</strain>
    </source>
</reference>
<name>A0A519BQM0_9DELT</name>
<comment type="caution">
    <text evidence="1">The sequence shown here is derived from an EMBL/GenBank/DDBJ whole genome shotgun (WGS) entry which is preliminary data.</text>
</comment>
<proteinExistence type="predicted"/>